<dbReference type="InterPro" id="IPR002539">
    <property type="entry name" value="MaoC-like_dom"/>
</dbReference>
<dbReference type="GO" id="GO:0044594">
    <property type="term" value="F:17-beta-hydroxysteroid dehydrogenase (NAD+) activity"/>
    <property type="evidence" value="ECO:0007669"/>
    <property type="project" value="TreeGrafter"/>
</dbReference>
<dbReference type="SUPFAM" id="SSF54637">
    <property type="entry name" value="Thioesterase/thiol ester dehydrase-isomerase"/>
    <property type="match status" value="2"/>
</dbReference>
<protein>
    <submittedName>
        <fullName evidence="3">Hydroxysteroid 17-beta dehydrogenase 4</fullName>
    </submittedName>
</protein>
<dbReference type="CDD" id="cd03448">
    <property type="entry name" value="HDE_HSD"/>
    <property type="match status" value="1"/>
</dbReference>
<evidence type="ECO:0000313" key="3">
    <source>
        <dbReference type="EMBL" id="AZL94349.1"/>
    </source>
</evidence>
<dbReference type="Pfam" id="PF22622">
    <property type="entry name" value="MFE-2_hydrat-2_N"/>
    <property type="match status" value="1"/>
</dbReference>
<dbReference type="PANTHER" id="PTHR13078">
    <property type="entry name" value="PEROXISOMAL MULTIFUNCTIONAL ENZYME TYPE 2-RELATED"/>
    <property type="match status" value="1"/>
</dbReference>
<reference evidence="3" key="1">
    <citation type="journal article" date="2018" name="Genome Biol. Evol.">
        <title>Nephromyces encodes a urate metabolism pathway and predicted peroxisomes, demonstrating these are not ancient losses of apicomplexans.</title>
        <authorList>
            <person name="Paight C."/>
            <person name="Slamovits C.H."/>
            <person name="Saffo M.B."/>
            <person name="Lane C.E."/>
        </authorList>
    </citation>
    <scope>NUCLEOTIDE SEQUENCE</scope>
    <source>
        <strain evidence="3">Neph283</strain>
    </source>
</reference>
<dbReference type="Pfam" id="PF01575">
    <property type="entry name" value="MaoC_dehydratas"/>
    <property type="match status" value="1"/>
</dbReference>
<accession>A0A3S8V2Y4</accession>
<dbReference type="InterPro" id="IPR054357">
    <property type="entry name" value="MFE-2_N"/>
</dbReference>
<dbReference type="GO" id="GO:0006635">
    <property type="term" value="P:fatty acid beta-oxidation"/>
    <property type="evidence" value="ECO:0007669"/>
    <property type="project" value="TreeGrafter"/>
</dbReference>
<dbReference type="PANTHER" id="PTHR13078:SF56">
    <property type="entry name" value="PEROXISOMAL MULTIFUNCTIONAL ENZYME TYPE 2"/>
    <property type="match status" value="1"/>
</dbReference>
<dbReference type="EMBL" id="MK266052">
    <property type="protein sequence ID" value="AZL94349.1"/>
    <property type="molecule type" value="mRNA"/>
</dbReference>
<dbReference type="GO" id="GO:0005777">
    <property type="term" value="C:peroxisome"/>
    <property type="evidence" value="ECO:0007669"/>
    <property type="project" value="TreeGrafter"/>
</dbReference>
<feature type="domain" description="Peroxisomal multifunctional enzyme type 2-like N-terminal" evidence="2">
    <location>
        <begin position="23"/>
        <end position="155"/>
    </location>
</feature>
<feature type="domain" description="MaoC-like" evidence="1">
    <location>
        <begin position="183"/>
        <end position="281"/>
    </location>
</feature>
<name>A0A3S8V2Y4_9APIC</name>
<dbReference type="AlphaFoldDB" id="A0A3S8V2Y4"/>
<sequence>MEKPEKIIPSLCINYQLSENKKSYTCRDVILYAIGVGASQDPNDLLDLKYTYENHEDFSVIPSFSTVITDLFENFMTFTKCPGFPEFNPMMLLHGEHKIIIYKPLPTEAKVYQKCKIKSVEDKRKGALVILLTETFDEFDGSLLCINEASLFIRGLGGFDSKHSLEKPGDTQIVDQNIKTITNLKTPPDFVYIKTTALNEAIIYRLSGDLNPLHIDPEMAKLGGFEAPILHGLCTFGIATHGIVKLACNNQPNAIYSISARFTSPVIPGDTLKTEIWKFQNGLENSPFLKFKTTNMSTNKICIENGIAILSSSYSQNSKI</sequence>
<proteinExistence type="evidence at transcript level"/>
<dbReference type="Gene3D" id="3.10.129.10">
    <property type="entry name" value="Hotdog Thioesterase"/>
    <property type="match status" value="1"/>
</dbReference>
<evidence type="ECO:0000259" key="1">
    <source>
        <dbReference type="Pfam" id="PF01575"/>
    </source>
</evidence>
<dbReference type="GO" id="GO:0003857">
    <property type="term" value="F:(3S)-3-hydroxyacyl-CoA dehydrogenase (NAD+) activity"/>
    <property type="evidence" value="ECO:0007669"/>
    <property type="project" value="TreeGrafter"/>
</dbReference>
<organism evidence="3">
    <name type="scientific">Nephromyces sp. MMRI</name>
    <dbReference type="NCBI Taxonomy" id="2496275"/>
    <lineage>
        <taxon>Eukaryota</taxon>
        <taxon>Sar</taxon>
        <taxon>Alveolata</taxon>
        <taxon>Apicomplexa</taxon>
        <taxon>Aconoidasida</taxon>
        <taxon>Nephromycida</taxon>
        <taxon>Nephromyces</taxon>
    </lineage>
</organism>
<dbReference type="InterPro" id="IPR029069">
    <property type="entry name" value="HotDog_dom_sf"/>
</dbReference>
<dbReference type="GO" id="GO:0004300">
    <property type="term" value="F:enoyl-CoA hydratase activity"/>
    <property type="evidence" value="ECO:0007669"/>
    <property type="project" value="TreeGrafter"/>
</dbReference>
<evidence type="ECO:0000259" key="2">
    <source>
        <dbReference type="Pfam" id="PF22622"/>
    </source>
</evidence>